<accession>A0AAD6IPB9</accession>
<evidence type="ECO:0000313" key="1">
    <source>
        <dbReference type="EMBL" id="KAJ6057303.1"/>
    </source>
</evidence>
<gene>
    <name evidence="1" type="ORF">N7460_000577</name>
</gene>
<comment type="caution">
    <text evidence="1">The sequence shown here is derived from an EMBL/GenBank/DDBJ whole genome shotgun (WGS) entry which is preliminary data.</text>
</comment>
<dbReference type="AlphaFoldDB" id="A0AAD6IPB9"/>
<dbReference type="Proteomes" id="UP001219568">
    <property type="component" value="Unassembled WGS sequence"/>
</dbReference>
<keyword evidence="2" id="KW-1185">Reference proteome</keyword>
<sequence>MSDLRIVNGKVLTNTEVQPPAQWTNDYEVMGGDTEWGPEGNVLRMITVFGIEGEVKPLFAMDPDAGEALSLFQVGDGGFYFFNIEDSSIFKITSHSDLRSIVETIDDESKGLAGLRVEAL</sequence>
<dbReference type="EMBL" id="JAQJZL010000001">
    <property type="protein sequence ID" value="KAJ6057303.1"/>
    <property type="molecule type" value="Genomic_DNA"/>
</dbReference>
<organism evidence="1 2">
    <name type="scientific">Penicillium canescens</name>
    <dbReference type="NCBI Taxonomy" id="5083"/>
    <lineage>
        <taxon>Eukaryota</taxon>
        <taxon>Fungi</taxon>
        <taxon>Dikarya</taxon>
        <taxon>Ascomycota</taxon>
        <taxon>Pezizomycotina</taxon>
        <taxon>Eurotiomycetes</taxon>
        <taxon>Eurotiomycetidae</taxon>
        <taxon>Eurotiales</taxon>
        <taxon>Aspergillaceae</taxon>
        <taxon>Penicillium</taxon>
    </lineage>
</organism>
<name>A0AAD6IPB9_PENCN</name>
<protein>
    <submittedName>
        <fullName evidence="1">Uncharacterized protein</fullName>
    </submittedName>
</protein>
<reference evidence="1" key="2">
    <citation type="submission" date="2023-01" db="EMBL/GenBank/DDBJ databases">
        <authorList>
            <person name="Petersen C."/>
        </authorList>
    </citation>
    <scope>NUCLEOTIDE SEQUENCE</scope>
    <source>
        <strain evidence="1">IBT 15450</strain>
    </source>
</reference>
<reference evidence="1" key="1">
    <citation type="journal article" date="2023" name="IMA Fungus">
        <title>Comparative genomic study of the Penicillium genus elucidates a diverse pangenome and 15 lateral gene transfer events.</title>
        <authorList>
            <person name="Petersen C."/>
            <person name="Sorensen T."/>
            <person name="Nielsen M.R."/>
            <person name="Sondergaard T.E."/>
            <person name="Sorensen J.L."/>
            <person name="Fitzpatrick D.A."/>
            <person name="Frisvad J.C."/>
            <person name="Nielsen K.L."/>
        </authorList>
    </citation>
    <scope>NUCLEOTIDE SEQUENCE</scope>
    <source>
        <strain evidence="1">IBT 15450</strain>
    </source>
</reference>
<proteinExistence type="predicted"/>
<evidence type="ECO:0000313" key="2">
    <source>
        <dbReference type="Proteomes" id="UP001219568"/>
    </source>
</evidence>